<proteinExistence type="predicted"/>
<accession>A0A4R5XDT1</accession>
<keyword evidence="2" id="KW-1185">Reference proteome</keyword>
<dbReference type="Proteomes" id="UP000294933">
    <property type="component" value="Unassembled WGS sequence"/>
</dbReference>
<protein>
    <submittedName>
        <fullName evidence="1">Uncharacterized protein</fullName>
    </submittedName>
</protein>
<dbReference type="EMBL" id="ML170156">
    <property type="protein sequence ID" value="TDL29224.1"/>
    <property type="molecule type" value="Genomic_DNA"/>
</dbReference>
<reference evidence="1 2" key="1">
    <citation type="submission" date="2018-06" db="EMBL/GenBank/DDBJ databases">
        <title>A transcriptomic atlas of mushroom development highlights an independent origin of complex multicellularity.</title>
        <authorList>
            <consortium name="DOE Joint Genome Institute"/>
            <person name="Krizsan K."/>
            <person name="Almasi E."/>
            <person name="Merenyi Z."/>
            <person name="Sahu N."/>
            <person name="Viragh M."/>
            <person name="Koszo T."/>
            <person name="Mondo S."/>
            <person name="Kiss B."/>
            <person name="Balint B."/>
            <person name="Kues U."/>
            <person name="Barry K."/>
            <person name="Hegedus J.C."/>
            <person name="Henrissat B."/>
            <person name="Johnson J."/>
            <person name="Lipzen A."/>
            <person name="Ohm R."/>
            <person name="Nagy I."/>
            <person name="Pangilinan J."/>
            <person name="Yan J."/>
            <person name="Xiong Y."/>
            <person name="Grigoriev I.V."/>
            <person name="Hibbett D.S."/>
            <person name="Nagy L.G."/>
        </authorList>
    </citation>
    <scope>NUCLEOTIDE SEQUENCE [LARGE SCALE GENOMIC DNA]</scope>
    <source>
        <strain evidence="1 2">SZMC22713</strain>
    </source>
</reference>
<dbReference type="VEuPathDB" id="FungiDB:BD410DRAFT_892563"/>
<organism evidence="1 2">
    <name type="scientific">Rickenella mellea</name>
    <dbReference type="NCBI Taxonomy" id="50990"/>
    <lineage>
        <taxon>Eukaryota</taxon>
        <taxon>Fungi</taxon>
        <taxon>Dikarya</taxon>
        <taxon>Basidiomycota</taxon>
        <taxon>Agaricomycotina</taxon>
        <taxon>Agaricomycetes</taxon>
        <taxon>Hymenochaetales</taxon>
        <taxon>Rickenellaceae</taxon>
        <taxon>Rickenella</taxon>
    </lineage>
</organism>
<name>A0A4R5XDT1_9AGAM</name>
<dbReference type="STRING" id="50990.A0A4R5XDT1"/>
<dbReference type="OrthoDB" id="3153758at2759"/>
<evidence type="ECO:0000313" key="2">
    <source>
        <dbReference type="Proteomes" id="UP000294933"/>
    </source>
</evidence>
<sequence length="272" mass="31497">MESQPLSPPPYRKDPRNQRIPLLRSTHPSYGPTLTQNVTVNLKTEISGDTSTISWKMVWVVFGLLIVQVVVFSVADLRTPEEREARRKEREKWNYRNSGMRWDEPRPLRCVKYGIREYTAHLLDIPTAYDRRKGCEYMPVTINGFTFESPTGCEDRGWWSGVFGHWHLSNQTTCMPYWDKSFEDVGCTGEGSGKHRLQARLWNLQHGDNWHHMCETTPAIIHGVGYPSPTNCHDKGIIYGMYGIWDIDDPNCLYLVDEVRKEYGLVNQTGQE</sequence>
<gene>
    <name evidence="1" type="ORF">BD410DRAFT_892563</name>
</gene>
<evidence type="ECO:0000313" key="1">
    <source>
        <dbReference type="EMBL" id="TDL29224.1"/>
    </source>
</evidence>
<dbReference type="AlphaFoldDB" id="A0A4R5XDT1"/>